<reference evidence="1 2" key="1">
    <citation type="submission" date="2018-05" db="EMBL/GenBank/DDBJ databases">
        <title>Chitinophaga sp. nov., isolated from rhizosphere soil of Alhagi.</title>
        <authorList>
            <person name="Liu Y."/>
        </authorList>
    </citation>
    <scope>NUCLEOTIDE SEQUENCE [LARGE SCALE GENOMIC DNA]</scope>
    <source>
        <strain evidence="1 2">T22</strain>
    </source>
</reference>
<accession>A0ABN5LR43</accession>
<sequence length="170" mass="18524">MLMLKNQARTLGLIAIAVSGITIASCSKNEEPDKVYRSKEYPLKDKANAAAGKVTVQETSDSTFRLTIRLDKSTKDTSYTFAILKGSTGTPTSDTAFAMRITSQTTGAPVDAKFDRIDSIQIDETHKQKFTYDSLLKYQAFVNVTFKDLEDVAAPKDSLVAIGNIGKSAQ</sequence>
<protein>
    <submittedName>
        <fullName evidence="1">Uncharacterized protein</fullName>
    </submittedName>
</protein>
<dbReference type="EMBL" id="CP029600">
    <property type="protein sequence ID" value="AWO01324.1"/>
    <property type="molecule type" value="Genomic_DNA"/>
</dbReference>
<evidence type="ECO:0000313" key="2">
    <source>
        <dbReference type="Proteomes" id="UP000246099"/>
    </source>
</evidence>
<name>A0ABN5LR43_9BACT</name>
<keyword evidence="2" id="KW-1185">Reference proteome</keyword>
<proteinExistence type="predicted"/>
<dbReference type="PROSITE" id="PS51257">
    <property type="entry name" value="PROKAR_LIPOPROTEIN"/>
    <property type="match status" value="1"/>
</dbReference>
<organism evidence="1 2">
    <name type="scientific">Chitinophaga alhagiae</name>
    <dbReference type="NCBI Taxonomy" id="2203219"/>
    <lineage>
        <taxon>Bacteria</taxon>
        <taxon>Pseudomonadati</taxon>
        <taxon>Bacteroidota</taxon>
        <taxon>Chitinophagia</taxon>
        <taxon>Chitinophagales</taxon>
        <taxon>Chitinophagaceae</taxon>
        <taxon>Chitinophaga</taxon>
    </lineage>
</organism>
<evidence type="ECO:0000313" key="1">
    <source>
        <dbReference type="EMBL" id="AWO01324.1"/>
    </source>
</evidence>
<gene>
    <name evidence="1" type="ORF">DLD77_06290</name>
</gene>
<dbReference type="Proteomes" id="UP000246099">
    <property type="component" value="Chromosome"/>
</dbReference>